<dbReference type="Proteomes" id="UP000821837">
    <property type="component" value="Unassembled WGS sequence"/>
</dbReference>
<organism evidence="1 2">
    <name type="scientific">Rhipicephalus sanguineus</name>
    <name type="common">Brown dog tick</name>
    <name type="synonym">Ixodes sanguineus</name>
    <dbReference type="NCBI Taxonomy" id="34632"/>
    <lineage>
        <taxon>Eukaryota</taxon>
        <taxon>Metazoa</taxon>
        <taxon>Ecdysozoa</taxon>
        <taxon>Arthropoda</taxon>
        <taxon>Chelicerata</taxon>
        <taxon>Arachnida</taxon>
        <taxon>Acari</taxon>
        <taxon>Parasitiformes</taxon>
        <taxon>Ixodida</taxon>
        <taxon>Ixodoidea</taxon>
        <taxon>Ixodidae</taxon>
        <taxon>Rhipicephalinae</taxon>
        <taxon>Rhipicephalus</taxon>
        <taxon>Rhipicephalus</taxon>
    </lineage>
</organism>
<evidence type="ECO:0000313" key="1">
    <source>
        <dbReference type="EMBL" id="KAH7943158.1"/>
    </source>
</evidence>
<reference evidence="1" key="1">
    <citation type="journal article" date="2020" name="Cell">
        <title>Large-Scale Comparative Analyses of Tick Genomes Elucidate Their Genetic Diversity and Vector Capacities.</title>
        <authorList>
            <consortium name="Tick Genome and Microbiome Consortium (TIGMIC)"/>
            <person name="Jia N."/>
            <person name="Wang J."/>
            <person name="Shi W."/>
            <person name="Du L."/>
            <person name="Sun Y."/>
            <person name="Zhan W."/>
            <person name="Jiang J.F."/>
            <person name="Wang Q."/>
            <person name="Zhang B."/>
            <person name="Ji P."/>
            <person name="Bell-Sakyi L."/>
            <person name="Cui X.M."/>
            <person name="Yuan T.T."/>
            <person name="Jiang B.G."/>
            <person name="Yang W.F."/>
            <person name="Lam T.T."/>
            <person name="Chang Q.C."/>
            <person name="Ding S.J."/>
            <person name="Wang X.J."/>
            <person name="Zhu J.G."/>
            <person name="Ruan X.D."/>
            <person name="Zhao L."/>
            <person name="Wei J.T."/>
            <person name="Ye R.Z."/>
            <person name="Que T.C."/>
            <person name="Du C.H."/>
            <person name="Zhou Y.H."/>
            <person name="Cheng J.X."/>
            <person name="Dai P.F."/>
            <person name="Guo W.B."/>
            <person name="Han X.H."/>
            <person name="Huang E.J."/>
            <person name="Li L.F."/>
            <person name="Wei W."/>
            <person name="Gao Y.C."/>
            <person name="Liu J.Z."/>
            <person name="Shao H.Z."/>
            <person name="Wang X."/>
            <person name="Wang C.C."/>
            <person name="Yang T.C."/>
            <person name="Huo Q.B."/>
            <person name="Li W."/>
            <person name="Chen H.Y."/>
            <person name="Chen S.E."/>
            <person name="Zhou L.G."/>
            <person name="Ni X.B."/>
            <person name="Tian J.H."/>
            <person name="Sheng Y."/>
            <person name="Liu T."/>
            <person name="Pan Y.S."/>
            <person name="Xia L.Y."/>
            <person name="Li J."/>
            <person name="Zhao F."/>
            <person name="Cao W.C."/>
        </authorList>
    </citation>
    <scope>NUCLEOTIDE SEQUENCE</scope>
    <source>
        <strain evidence="1">Rsan-2018</strain>
    </source>
</reference>
<dbReference type="InterPro" id="IPR032675">
    <property type="entry name" value="LRR_dom_sf"/>
</dbReference>
<name>A0A9D4PI34_RHISA</name>
<sequence length="570" mass="64077">MAGSAEGVIVRVSMNEGMSDLVQRLINPDSVIELVLRNCVFKEQKELLTQIGRCVRLRRLRCSSCQLAPSQLFQVANEWLPKLDELELSLFDTFIEAVDSEICNVRRIASRRATSRSSLRRLYVEVGGNGNFKLLRELLGFCPNLNELRVHVVRGGTFSDAVFQCARLHDELVRLEHFTFTSELPVPFPCEPDFSSVFSVAAAVCANVRHVKWDDSWSCIGLRQIANPDRVRTVPPQLVVVAIMNNETEALFRAAGRRHLWTHVHELCLMLLPPMHTDPFYQAAGGAFRNCLFAFFSVALEQVVELNLSAFHVRPELDLMELLHKRTLSRLQGFSAPPCAFRSQSAVRRLVAICPNLRDLDVRIQRVQGHYGCASCQLLLFRNEGSAQPPSNPGVLSPRCNGIARLTLCDVPFSVLLWFLECYGAAVTLRLAHWCFFESQQYGRLCGLLGGNGAIRCLVIQHTHLPIGDEHLQASLSLMTSLRHLCLLTSMPVCDSDAMLYVHQIVARASQLECVHIHYKHVTYGSEERVTWLQRRQPEVPLRGGPCFACCSSATFIGLVKPVNRDCEML</sequence>
<accession>A0A9D4PI34</accession>
<evidence type="ECO:0000313" key="2">
    <source>
        <dbReference type="Proteomes" id="UP000821837"/>
    </source>
</evidence>
<dbReference type="EMBL" id="JABSTV010001253">
    <property type="protein sequence ID" value="KAH7943158.1"/>
    <property type="molecule type" value="Genomic_DNA"/>
</dbReference>
<dbReference type="SUPFAM" id="SSF52047">
    <property type="entry name" value="RNI-like"/>
    <property type="match status" value="1"/>
</dbReference>
<protein>
    <submittedName>
        <fullName evidence="1">Uncharacterized protein</fullName>
    </submittedName>
</protein>
<reference evidence="1" key="2">
    <citation type="submission" date="2021-09" db="EMBL/GenBank/DDBJ databases">
        <authorList>
            <person name="Jia N."/>
            <person name="Wang J."/>
            <person name="Shi W."/>
            <person name="Du L."/>
            <person name="Sun Y."/>
            <person name="Zhan W."/>
            <person name="Jiang J."/>
            <person name="Wang Q."/>
            <person name="Zhang B."/>
            <person name="Ji P."/>
            <person name="Sakyi L.B."/>
            <person name="Cui X."/>
            <person name="Yuan T."/>
            <person name="Jiang B."/>
            <person name="Yang W."/>
            <person name="Lam T.T.-Y."/>
            <person name="Chang Q."/>
            <person name="Ding S."/>
            <person name="Wang X."/>
            <person name="Zhu J."/>
            <person name="Ruan X."/>
            <person name="Zhao L."/>
            <person name="Wei J."/>
            <person name="Que T."/>
            <person name="Du C."/>
            <person name="Cheng J."/>
            <person name="Dai P."/>
            <person name="Han X."/>
            <person name="Huang E."/>
            <person name="Gao Y."/>
            <person name="Liu J."/>
            <person name="Shao H."/>
            <person name="Ye R."/>
            <person name="Li L."/>
            <person name="Wei W."/>
            <person name="Wang X."/>
            <person name="Wang C."/>
            <person name="Huo Q."/>
            <person name="Li W."/>
            <person name="Guo W."/>
            <person name="Chen H."/>
            <person name="Chen S."/>
            <person name="Zhou L."/>
            <person name="Zhou L."/>
            <person name="Ni X."/>
            <person name="Tian J."/>
            <person name="Zhou Y."/>
            <person name="Sheng Y."/>
            <person name="Liu T."/>
            <person name="Pan Y."/>
            <person name="Xia L."/>
            <person name="Li J."/>
            <person name="Zhao F."/>
            <person name="Cao W."/>
        </authorList>
    </citation>
    <scope>NUCLEOTIDE SEQUENCE</scope>
    <source>
        <strain evidence="1">Rsan-2018</strain>
        <tissue evidence="1">Larvae</tissue>
    </source>
</reference>
<comment type="caution">
    <text evidence="1">The sequence shown here is derived from an EMBL/GenBank/DDBJ whole genome shotgun (WGS) entry which is preliminary data.</text>
</comment>
<dbReference type="VEuPathDB" id="VectorBase:RSAN_044095"/>
<dbReference type="OrthoDB" id="10370605at2759"/>
<proteinExistence type="predicted"/>
<dbReference type="AlphaFoldDB" id="A0A9D4PI34"/>
<keyword evidence="2" id="KW-1185">Reference proteome</keyword>
<dbReference type="OMA" id="ECVHIHY"/>
<dbReference type="Gene3D" id="3.80.10.10">
    <property type="entry name" value="Ribonuclease Inhibitor"/>
    <property type="match status" value="2"/>
</dbReference>
<gene>
    <name evidence="1" type="ORF">HPB52_005947</name>
</gene>